<reference evidence="7" key="2">
    <citation type="submission" date="2022-06" db="UniProtKB">
        <authorList>
            <consortium name="EnsemblMetazoa"/>
        </authorList>
    </citation>
    <scope>IDENTIFICATION</scope>
</reference>
<evidence type="ECO:0000256" key="3">
    <source>
        <dbReference type="ARBA" id="ARBA00022989"/>
    </source>
</evidence>
<feature type="transmembrane region" description="Helical" evidence="5">
    <location>
        <begin position="51"/>
        <end position="72"/>
    </location>
</feature>
<keyword evidence="8" id="KW-1185">Reference proteome</keyword>
<proteinExistence type="predicted"/>
<dbReference type="PANTHER" id="PTHR22718">
    <property type="entry name" value="SERPENTINE RECEPTOR, CLASS X"/>
    <property type="match status" value="1"/>
</dbReference>
<keyword evidence="4 5" id="KW-0472">Membrane</keyword>
<feature type="transmembrane region" description="Helical" evidence="5">
    <location>
        <begin position="104"/>
        <end position="125"/>
    </location>
</feature>
<dbReference type="AlphaFoldDB" id="A0A8R1Y1L0"/>
<comment type="subcellular location">
    <subcellularLocation>
        <location evidence="1">Membrane</location>
    </subcellularLocation>
</comment>
<dbReference type="PROSITE" id="PS50262">
    <property type="entry name" value="G_PROTEIN_RECEP_F1_2"/>
    <property type="match status" value="1"/>
</dbReference>
<feature type="transmembrane region" description="Helical" evidence="5">
    <location>
        <begin position="12"/>
        <end position="31"/>
    </location>
</feature>
<keyword evidence="2 5" id="KW-0812">Transmembrane</keyword>
<dbReference type="Proteomes" id="UP000024404">
    <property type="component" value="Unassembled WGS sequence"/>
</dbReference>
<dbReference type="SUPFAM" id="SSF81321">
    <property type="entry name" value="Family A G protein-coupled receptor-like"/>
    <property type="match status" value="1"/>
</dbReference>
<feature type="domain" description="G-protein coupled receptors family 1 profile" evidence="6">
    <location>
        <begin position="1"/>
        <end position="215"/>
    </location>
</feature>
<dbReference type="PANTHER" id="PTHR22718:SF25">
    <property type="entry name" value="G-PROTEIN COUPLED RECEPTORS FAMILY 1 PROFILE DOMAIN-CONTAINING PROTEIN"/>
    <property type="match status" value="1"/>
</dbReference>
<protein>
    <submittedName>
        <fullName evidence="7">G_PROTEIN_RECEP_F1_2 domain-containing protein</fullName>
    </submittedName>
</protein>
<name>A0A8R1Y1L0_ONCVO</name>
<reference evidence="8" key="1">
    <citation type="submission" date="2013-10" db="EMBL/GenBank/DDBJ databases">
        <title>Genome sequencing of Onchocerca volvulus.</title>
        <authorList>
            <person name="Cotton J."/>
            <person name="Tsai J."/>
            <person name="Stanley E."/>
            <person name="Tracey A."/>
            <person name="Holroyd N."/>
            <person name="Lustigman S."/>
            <person name="Berriman M."/>
        </authorList>
    </citation>
    <scope>NUCLEOTIDE SEQUENCE</scope>
</reference>
<feature type="transmembrane region" description="Helical" evidence="5">
    <location>
        <begin position="158"/>
        <end position="180"/>
    </location>
</feature>
<evidence type="ECO:0000259" key="6">
    <source>
        <dbReference type="PROSITE" id="PS50262"/>
    </source>
</evidence>
<evidence type="ECO:0000256" key="2">
    <source>
        <dbReference type="ARBA" id="ARBA00022692"/>
    </source>
</evidence>
<dbReference type="GO" id="GO:0016020">
    <property type="term" value="C:membrane"/>
    <property type="evidence" value="ECO:0007669"/>
    <property type="project" value="UniProtKB-SubCell"/>
</dbReference>
<dbReference type="EnsemblMetazoa" id="OVOC7273.1">
    <property type="protein sequence ID" value="OVOC7273.1"/>
    <property type="gene ID" value="WBGene00244082"/>
</dbReference>
<keyword evidence="3 5" id="KW-1133">Transmembrane helix</keyword>
<dbReference type="CDD" id="cd00637">
    <property type="entry name" value="7tm_classA_rhodopsin-like"/>
    <property type="match status" value="1"/>
</dbReference>
<evidence type="ECO:0000313" key="8">
    <source>
        <dbReference type="Proteomes" id="UP000024404"/>
    </source>
</evidence>
<evidence type="ECO:0000256" key="4">
    <source>
        <dbReference type="ARBA" id="ARBA00023136"/>
    </source>
</evidence>
<dbReference type="EMBL" id="CMVM020000191">
    <property type="status" value="NOT_ANNOTATED_CDS"/>
    <property type="molecule type" value="Genomic_DNA"/>
</dbReference>
<feature type="transmembrane region" description="Helical" evidence="5">
    <location>
        <begin position="192"/>
        <end position="218"/>
    </location>
</feature>
<evidence type="ECO:0000256" key="1">
    <source>
        <dbReference type="ARBA" id="ARBA00004370"/>
    </source>
</evidence>
<dbReference type="Gene3D" id="1.20.1070.10">
    <property type="entry name" value="Rhodopsin 7-helix transmembrane proteins"/>
    <property type="match status" value="1"/>
</dbReference>
<accession>A0A8R1Y1L0</accession>
<dbReference type="InterPro" id="IPR017452">
    <property type="entry name" value="GPCR_Rhodpsn_7TM"/>
</dbReference>
<sequence>VHQTTWDTHLSSFLKPFSLLSTLHFTFLLTLNRFITQIFPKYNPFFESIKLYFLLSFAWLSVFAITALNFYYCTVIYHASNFNWKRNCTIRSKESGNIYSSLRFAWTVILPVVMFIMYIAIFYSIRRKRQSVSDVIQSQRMYAGYVSNISSTRSCERVMLIQAALICGALESTILVFNILPRLVLKIFGQKAIIPLGVFINCYGISSRAILPTVYFIYNKQARNIVKKFLLCLR</sequence>
<organism evidence="7 8">
    <name type="scientific">Onchocerca volvulus</name>
    <dbReference type="NCBI Taxonomy" id="6282"/>
    <lineage>
        <taxon>Eukaryota</taxon>
        <taxon>Metazoa</taxon>
        <taxon>Ecdysozoa</taxon>
        <taxon>Nematoda</taxon>
        <taxon>Chromadorea</taxon>
        <taxon>Rhabditida</taxon>
        <taxon>Spirurina</taxon>
        <taxon>Spiruromorpha</taxon>
        <taxon>Filarioidea</taxon>
        <taxon>Onchocercidae</taxon>
        <taxon>Onchocerca</taxon>
    </lineage>
</organism>
<evidence type="ECO:0000256" key="5">
    <source>
        <dbReference type="SAM" id="Phobius"/>
    </source>
</evidence>
<evidence type="ECO:0000313" key="7">
    <source>
        <dbReference type="EnsemblMetazoa" id="OVOC7273.1"/>
    </source>
</evidence>